<dbReference type="Gene3D" id="3.30.160.620">
    <property type="match status" value="1"/>
</dbReference>
<reference evidence="1 2" key="1">
    <citation type="submission" date="2018-05" db="EMBL/GenBank/DDBJ databases">
        <title>Genetic diversity of glacier-inhabiting Cryobacterium bacteria in China and description of Cryobacterium mengkeensis sp. nov. and Arthrobacter glacialis sp. nov.</title>
        <authorList>
            <person name="Liu Q."/>
            <person name="Xin Y.-H."/>
        </authorList>
    </citation>
    <scope>NUCLEOTIDE SEQUENCE [LARGE SCALE GENOMIC DNA]</scope>
    <source>
        <strain evidence="1 2">GP3</strain>
    </source>
</reference>
<dbReference type="OrthoDB" id="3384455at2"/>
<sequence length="146" mass="15921">MSTPKHESAGGRVYGFTQARESLKAILDSSERGGLSTISRPDRAPAAVVNGESLRRFLALTVAPNVQVVNEDGAWAVFMSGQPFAAEATELGEALEDFVDALRDYAEDWEDHLYAAPNHRENWALVQLVDLSTDEQLTTWLTGSVA</sequence>
<comment type="caution">
    <text evidence="1">The sequence shown here is derived from an EMBL/GenBank/DDBJ whole genome shotgun (WGS) entry which is preliminary data.</text>
</comment>
<organism evidence="1 2">
    <name type="scientific">Arthrobacter psychrochitiniphilus</name>
    <dbReference type="NCBI Taxonomy" id="291045"/>
    <lineage>
        <taxon>Bacteria</taxon>
        <taxon>Bacillati</taxon>
        <taxon>Actinomycetota</taxon>
        <taxon>Actinomycetes</taxon>
        <taxon>Micrococcales</taxon>
        <taxon>Micrococcaceae</taxon>
        <taxon>Arthrobacter</taxon>
    </lineage>
</organism>
<dbReference type="AlphaFoldDB" id="A0A2V3DS71"/>
<dbReference type="Proteomes" id="UP000246303">
    <property type="component" value="Unassembled WGS sequence"/>
</dbReference>
<evidence type="ECO:0000313" key="1">
    <source>
        <dbReference type="EMBL" id="PXA65636.1"/>
    </source>
</evidence>
<dbReference type="EMBL" id="QHLZ01000005">
    <property type="protein sequence ID" value="PXA65636.1"/>
    <property type="molecule type" value="Genomic_DNA"/>
</dbReference>
<dbReference type="RefSeq" id="WP_110106247.1">
    <property type="nucleotide sequence ID" value="NZ_JACBZZ010000001.1"/>
</dbReference>
<proteinExistence type="predicted"/>
<evidence type="ECO:0000313" key="2">
    <source>
        <dbReference type="Proteomes" id="UP000246303"/>
    </source>
</evidence>
<accession>A0A2V3DS71</accession>
<protein>
    <submittedName>
        <fullName evidence="1">Prevent-host-death protein</fullName>
    </submittedName>
</protein>
<keyword evidence="2" id="KW-1185">Reference proteome</keyword>
<name>A0A2V3DS71_9MICC</name>
<gene>
    <name evidence="1" type="ORF">CVS29_09845</name>
</gene>